<evidence type="ECO:0000313" key="3">
    <source>
        <dbReference type="Proteomes" id="UP000574390"/>
    </source>
</evidence>
<accession>A0A7J6TA44</accession>
<sequence>SQQSELLPPPFLLRGHFGMITGAATGTGWIPRLTSRLYLLVTGTDAPNQQESMFWFWANGPTFIFGVLQLILLLDAVLLSLVIRILVLGLNGELFPDDDAETDHSAELALVDVFAGIVVILIFHQIWRMVPGFLYYFSPATATELMKRANIIEQTVEKEAVLEYLESSFDAPACHKWLARVFKVSDNKEEITPKIFQKGILERLGTPLRESEVAEFFRAVLRAEPSRADGNGQETKVSLSALSWWIERYSVDLASDNLLV</sequence>
<name>A0A7J6TA44_PEROL</name>
<evidence type="ECO:0000313" key="2">
    <source>
        <dbReference type="EMBL" id="KAF4741296.1"/>
    </source>
</evidence>
<feature type="non-terminal residue" evidence="2">
    <location>
        <position position="260"/>
    </location>
</feature>
<comment type="caution">
    <text evidence="2">The sequence shown here is derived from an EMBL/GenBank/DDBJ whole genome shotgun (WGS) entry which is preliminary data.</text>
</comment>
<feature type="non-terminal residue" evidence="2">
    <location>
        <position position="1"/>
    </location>
</feature>
<dbReference type="AlphaFoldDB" id="A0A7J6TA44"/>
<keyword evidence="1" id="KW-0812">Transmembrane</keyword>
<keyword evidence="1" id="KW-0472">Membrane</keyword>
<organism evidence="2 3">
    <name type="scientific">Perkinsus olseni</name>
    <name type="common">Perkinsus atlanticus</name>
    <dbReference type="NCBI Taxonomy" id="32597"/>
    <lineage>
        <taxon>Eukaryota</taxon>
        <taxon>Sar</taxon>
        <taxon>Alveolata</taxon>
        <taxon>Perkinsozoa</taxon>
        <taxon>Perkinsea</taxon>
        <taxon>Perkinsida</taxon>
        <taxon>Perkinsidae</taxon>
        <taxon>Perkinsus</taxon>
    </lineage>
</organism>
<dbReference type="EMBL" id="JABANM010009199">
    <property type="protein sequence ID" value="KAF4741296.1"/>
    <property type="molecule type" value="Genomic_DNA"/>
</dbReference>
<dbReference type="Proteomes" id="UP000574390">
    <property type="component" value="Unassembled WGS sequence"/>
</dbReference>
<feature type="transmembrane region" description="Helical" evidence="1">
    <location>
        <begin position="63"/>
        <end position="88"/>
    </location>
</feature>
<gene>
    <name evidence="2" type="ORF">FOZ62_020014</name>
</gene>
<evidence type="ECO:0000256" key="1">
    <source>
        <dbReference type="SAM" id="Phobius"/>
    </source>
</evidence>
<reference evidence="2 3" key="1">
    <citation type="submission" date="2020-04" db="EMBL/GenBank/DDBJ databases">
        <title>Perkinsus olseni comparative genomics.</title>
        <authorList>
            <person name="Bogema D.R."/>
        </authorList>
    </citation>
    <scope>NUCLEOTIDE SEQUENCE [LARGE SCALE GENOMIC DNA]</scope>
    <source>
        <strain evidence="2">ATCC PRA-205</strain>
    </source>
</reference>
<proteinExistence type="predicted"/>
<feature type="transmembrane region" description="Helical" evidence="1">
    <location>
        <begin position="108"/>
        <end position="127"/>
    </location>
</feature>
<keyword evidence="1" id="KW-1133">Transmembrane helix</keyword>
<protein>
    <submittedName>
        <fullName evidence="2">Uncharacterized protein</fullName>
    </submittedName>
</protein>